<keyword evidence="6" id="KW-0464">Manganese</keyword>
<keyword evidence="5" id="KW-0904">Protein phosphatase</keyword>
<dbReference type="EC" id="3.1.3.16" evidence="2"/>
<proteinExistence type="predicted"/>
<dbReference type="NCBIfam" id="NF033484">
    <property type="entry name" value="Stp1_PP2C_phos"/>
    <property type="match status" value="1"/>
</dbReference>
<dbReference type="SMART" id="SM00332">
    <property type="entry name" value="PP2Cc"/>
    <property type="match status" value="1"/>
</dbReference>
<dbReference type="Pfam" id="PF13672">
    <property type="entry name" value="PP2C_2"/>
    <property type="match status" value="1"/>
</dbReference>
<keyword evidence="4" id="KW-0378">Hydrolase</keyword>
<feature type="domain" description="PPM-type phosphatase" evidence="9">
    <location>
        <begin position="2"/>
        <end position="244"/>
    </location>
</feature>
<dbReference type="CDD" id="cd00143">
    <property type="entry name" value="PP2Cc"/>
    <property type="match status" value="1"/>
</dbReference>
<dbReference type="PROSITE" id="PS51746">
    <property type="entry name" value="PPM_2"/>
    <property type="match status" value="1"/>
</dbReference>
<evidence type="ECO:0000256" key="6">
    <source>
        <dbReference type="ARBA" id="ARBA00023211"/>
    </source>
</evidence>
<evidence type="ECO:0000256" key="5">
    <source>
        <dbReference type="ARBA" id="ARBA00022912"/>
    </source>
</evidence>
<name>A0A385YTF7_9BACL</name>
<protein>
    <recommendedName>
        <fullName evidence="2">protein-serine/threonine phosphatase</fullName>
        <ecNumber evidence="2">3.1.3.16</ecNumber>
    </recommendedName>
</protein>
<keyword evidence="3" id="KW-0479">Metal-binding</keyword>
<accession>A0A385YTF7</accession>
<gene>
    <name evidence="10" type="ORF">D3873_04620</name>
</gene>
<evidence type="ECO:0000256" key="2">
    <source>
        <dbReference type="ARBA" id="ARBA00013081"/>
    </source>
</evidence>
<dbReference type="AlphaFoldDB" id="A0A385YTF7"/>
<dbReference type="EMBL" id="CP032418">
    <property type="protein sequence ID" value="AYC29197.1"/>
    <property type="molecule type" value="Genomic_DNA"/>
</dbReference>
<organism evidence="10 11">
    <name type="scientific">Paenisporosarcina cavernae</name>
    <dbReference type="NCBI Taxonomy" id="2320858"/>
    <lineage>
        <taxon>Bacteria</taxon>
        <taxon>Bacillati</taxon>
        <taxon>Bacillota</taxon>
        <taxon>Bacilli</taxon>
        <taxon>Bacillales</taxon>
        <taxon>Caryophanaceae</taxon>
        <taxon>Paenisporosarcina</taxon>
    </lineage>
</organism>
<comment type="cofactor">
    <cofactor evidence="1">
        <name>Mn(2+)</name>
        <dbReference type="ChEBI" id="CHEBI:29035"/>
    </cofactor>
</comment>
<evidence type="ECO:0000256" key="7">
    <source>
        <dbReference type="ARBA" id="ARBA00047761"/>
    </source>
</evidence>
<comment type="catalytic activity">
    <reaction evidence="7">
        <text>O-phospho-L-seryl-[protein] + H2O = L-seryl-[protein] + phosphate</text>
        <dbReference type="Rhea" id="RHEA:20629"/>
        <dbReference type="Rhea" id="RHEA-COMP:9863"/>
        <dbReference type="Rhea" id="RHEA-COMP:11604"/>
        <dbReference type="ChEBI" id="CHEBI:15377"/>
        <dbReference type="ChEBI" id="CHEBI:29999"/>
        <dbReference type="ChEBI" id="CHEBI:43474"/>
        <dbReference type="ChEBI" id="CHEBI:83421"/>
        <dbReference type="EC" id="3.1.3.16"/>
    </reaction>
</comment>
<dbReference type="InterPro" id="IPR001932">
    <property type="entry name" value="PPM-type_phosphatase-like_dom"/>
</dbReference>
<dbReference type="FunFam" id="3.60.40.10:FF:000002">
    <property type="entry name" value="Serine/threonine phosphatase stp"/>
    <property type="match status" value="1"/>
</dbReference>
<evidence type="ECO:0000256" key="8">
    <source>
        <dbReference type="ARBA" id="ARBA00048336"/>
    </source>
</evidence>
<dbReference type="GO" id="GO:0046872">
    <property type="term" value="F:metal ion binding"/>
    <property type="evidence" value="ECO:0007669"/>
    <property type="project" value="UniProtKB-KW"/>
</dbReference>
<evidence type="ECO:0000256" key="4">
    <source>
        <dbReference type="ARBA" id="ARBA00022801"/>
    </source>
</evidence>
<dbReference type="PANTHER" id="PTHR13832:SF860">
    <property type="entry name" value="PROTEIN PHOSPHATASE PHPP"/>
    <property type="match status" value="1"/>
</dbReference>
<evidence type="ECO:0000256" key="1">
    <source>
        <dbReference type="ARBA" id="ARBA00001936"/>
    </source>
</evidence>
<evidence type="ECO:0000313" key="11">
    <source>
        <dbReference type="Proteomes" id="UP000265725"/>
    </source>
</evidence>
<dbReference type="SUPFAM" id="SSF81606">
    <property type="entry name" value="PP2C-like"/>
    <property type="match status" value="1"/>
</dbReference>
<keyword evidence="11" id="KW-1185">Reference proteome</keyword>
<evidence type="ECO:0000313" key="10">
    <source>
        <dbReference type="EMBL" id="AYC29197.1"/>
    </source>
</evidence>
<dbReference type="InterPro" id="IPR036457">
    <property type="entry name" value="PPM-type-like_dom_sf"/>
</dbReference>
<comment type="catalytic activity">
    <reaction evidence="8">
        <text>O-phospho-L-threonyl-[protein] + H2O = L-threonyl-[protein] + phosphate</text>
        <dbReference type="Rhea" id="RHEA:47004"/>
        <dbReference type="Rhea" id="RHEA-COMP:11060"/>
        <dbReference type="Rhea" id="RHEA-COMP:11605"/>
        <dbReference type="ChEBI" id="CHEBI:15377"/>
        <dbReference type="ChEBI" id="CHEBI:30013"/>
        <dbReference type="ChEBI" id="CHEBI:43474"/>
        <dbReference type="ChEBI" id="CHEBI:61977"/>
        <dbReference type="EC" id="3.1.3.16"/>
    </reaction>
</comment>
<dbReference type="OrthoDB" id="9801841at2"/>
<dbReference type="Proteomes" id="UP000265725">
    <property type="component" value="Chromosome"/>
</dbReference>
<dbReference type="Gene3D" id="3.60.40.10">
    <property type="entry name" value="PPM-type phosphatase domain"/>
    <property type="match status" value="1"/>
</dbReference>
<dbReference type="KEGG" id="paek:D3873_04620"/>
<dbReference type="InterPro" id="IPR015655">
    <property type="entry name" value="PP2C"/>
</dbReference>
<sequence length="252" mass="27891">MNFTVLSDIGKKRKINEDRANVFVRSDFVHMAIVADGMGGHAAGEVASEMAISYLEQAFHSAEATSFSSEEQVLEWLTTKVEEINSTIYTHSLTHEECNGMGTTLLVLILSKDMKILCHVGDSRAYGLVDHSLTQLTKDHSYVNILLEHGEISEEEAENHPQKNFIVRSLGTEKKIQSDIIPLTNQPFTRLLLCSDGLSNKLSDSELLYYLNSSETLETIAQALVNRANELGGEDNITLVILDIETEVSATC</sequence>
<reference evidence="11" key="1">
    <citation type="submission" date="2018-09" db="EMBL/GenBank/DDBJ databases">
        <authorList>
            <person name="Zhu H."/>
        </authorList>
    </citation>
    <scope>NUCLEOTIDE SEQUENCE [LARGE SCALE GENOMIC DNA]</scope>
    <source>
        <strain evidence="11">K2R23-3</strain>
    </source>
</reference>
<evidence type="ECO:0000259" key="9">
    <source>
        <dbReference type="PROSITE" id="PS51746"/>
    </source>
</evidence>
<dbReference type="RefSeq" id="WP_119882937.1">
    <property type="nucleotide sequence ID" value="NZ_CP032418.1"/>
</dbReference>
<dbReference type="GO" id="GO:0004722">
    <property type="term" value="F:protein serine/threonine phosphatase activity"/>
    <property type="evidence" value="ECO:0007669"/>
    <property type="project" value="UniProtKB-EC"/>
</dbReference>
<dbReference type="PANTHER" id="PTHR13832">
    <property type="entry name" value="PROTEIN PHOSPHATASE 2C"/>
    <property type="match status" value="1"/>
</dbReference>
<dbReference type="SMART" id="SM00331">
    <property type="entry name" value="PP2C_SIG"/>
    <property type="match status" value="1"/>
</dbReference>
<evidence type="ECO:0000256" key="3">
    <source>
        <dbReference type="ARBA" id="ARBA00022723"/>
    </source>
</evidence>